<dbReference type="InterPro" id="IPR016073">
    <property type="entry name" value="Skp1_comp_POZ"/>
</dbReference>
<dbReference type="Pfam" id="PF03931">
    <property type="entry name" value="Skp1_POZ"/>
    <property type="match status" value="1"/>
</dbReference>
<evidence type="ECO:0000313" key="6">
    <source>
        <dbReference type="Proteomes" id="UP000041254"/>
    </source>
</evidence>
<proteinExistence type="inferred from homology"/>
<feature type="compositionally biased region" description="Basic and acidic residues" evidence="3">
    <location>
        <begin position="361"/>
        <end position="370"/>
    </location>
</feature>
<dbReference type="Proteomes" id="UP000041254">
    <property type="component" value="Unassembled WGS sequence"/>
</dbReference>
<dbReference type="VEuPathDB" id="CryptoDB:Vbra_9639"/>
<keyword evidence="2" id="KW-0833">Ubl conjugation pathway</keyword>
<evidence type="ECO:0000256" key="3">
    <source>
        <dbReference type="SAM" id="MobiDB-lite"/>
    </source>
</evidence>
<reference evidence="5 6" key="1">
    <citation type="submission" date="2014-11" db="EMBL/GenBank/DDBJ databases">
        <authorList>
            <person name="Zhu J."/>
            <person name="Qi W."/>
            <person name="Song R."/>
        </authorList>
    </citation>
    <scope>NUCLEOTIDE SEQUENCE [LARGE SCALE GENOMIC DNA]</scope>
</reference>
<sequence>MTVVRLQAEDGAVEVEEKAARLSKTIDNILEEPDGEGGGEVPLHNIRRAILEKVMQWCKYVSEHHDDDNEAPQPIQETLITTVNTVEEVFGDEWDVTCVEEMDWETLCDVVKAASYLHIPRLIQIAQTKIALYLRTESSPLEIAILVNKAKAVSKGASREDGGQERRLVGDETTDEPSSSTSREPGLRQPLLAFASIPYDVLASTLALLPLDLLAAAAGASLTPVDTRVWEVLAVNYTDLIIDYNDASATFFEKLSFAAAYEWGRRLPHLRSITVRHPRLLAAWCLRVVIGIVEGHAEARAALVAGRRKSGRPIPEGSLESITFEPDEDDGDVWFEEDDDDAERGPLRPAGQPPHTPPQRARPDAESMKERAAVNKALSLLPSRPSPASAYLPAVRSITGLDKEHRPMADREWRMPALDTVTETAVMKHDRDRLDVATLGKIIQTSERLQELVVTMAPDPLVDALSMIQRAAEGEEGRLAGLRTIGTLLMTDGGAVLAPHPSIGLTHLKDVLHQHGCLSLDHVDVELRPIVLYGPALRDLVGGLDSFHKAFGGPIIAFRTPPPSRGYFMLHANIFQINSLLDVPDDPSTLLIETFQHLAQRTRKMEIYVTTEQLLDYHQRGAVRPAVQRVADSLTFSTTEMVVYGNFVPAGPGWNPGPAFEALSAAERAAALRGLVSSLIPQPRLPSLRKISIVGDLAGGAGAVLAEKATRLQRLDGREGPVFEVLRAIGRDGEVETTKVSISLASHEPSQEGLTWRDWADELPKIDRIDVKISSAVKPFFRGVLDPLLKANRFRRLTVHVSSFPYDPRESAIRREMAIRKEMEACCNRHCIPRGCFWWVDHFCGKR</sequence>
<dbReference type="SUPFAM" id="SSF81382">
    <property type="entry name" value="Skp1 dimerisation domain-like"/>
    <property type="match status" value="1"/>
</dbReference>
<evidence type="ECO:0000259" key="4">
    <source>
        <dbReference type="Pfam" id="PF03931"/>
    </source>
</evidence>
<gene>
    <name evidence="5" type="ORF">Vbra_9639</name>
</gene>
<dbReference type="EMBL" id="CDMY01000552">
    <property type="protein sequence ID" value="CEM22146.1"/>
    <property type="molecule type" value="Genomic_DNA"/>
</dbReference>
<dbReference type="InParanoid" id="A0A0G4G263"/>
<dbReference type="PhylomeDB" id="A0A0G4G263"/>
<dbReference type="SUPFAM" id="SSF54695">
    <property type="entry name" value="POZ domain"/>
    <property type="match status" value="1"/>
</dbReference>
<dbReference type="STRING" id="1169540.A0A0G4G263"/>
<feature type="compositionally biased region" description="Basic and acidic residues" evidence="3">
    <location>
        <begin position="157"/>
        <end position="170"/>
    </location>
</feature>
<organism evidence="5 6">
    <name type="scientific">Vitrella brassicaformis (strain CCMP3155)</name>
    <dbReference type="NCBI Taxonomy" id="1169540"/>
    <lineage>
        <taxon>Eukaryota</taxon>
        <taxon>Sar</taxon>
        <taxon>Alveolata</taxon>
        <taxon>Colpodellida</taxon>
        <taxon>Vitrellaceae</taxon>
        <taxon>Vitrella</taxon>
    </lineage>
</organism>
<feature type="compositionally biased region" description="Acidic residues" evidence="3">
    <location>
        <begin position="325"/>
        <end position="342"/>
    </location>
</feature>
<protein>
    <recommendedName>
        <fullName evidence="4">SKP1 component POZ domain-containing protein</fullName>
    </recommendedName>
</protein>
<dbReference type="SMART" id="SM00512">
    <property type="entry name" value="Skp1"/>
    <property type="match status" value="1"/>
</dbReference>
<feature type="region of interest" description="Disordered" evidence="3">
    <location>
        <begin position="156"/>
        <end position="185"/>
    </location>
</feature>
<dbReference type="OrthoDB" id="2342932at2759"/>
<name>A0A0G4G263_VITBC</name>
<feature type="region of interest" description="Disordered" evidence="3">
    <location>
        <begin position="306"/>
        <end position="370"/>
    </location>
</feature>
<dbReference type="PANTHER" id="PTHR11165">
    <property type="entry name" value="SKP1"/>
    <property type="match status" value="1"/>
</dbReference>
<keyword evidence="6" id="KW-1185">Reference proteome</keyword>
<feature type="domain" description="SKP1 component POZ" evidence="4">
    <location>
        <begin position="3"/>
        <end position="60"/>
    </location>
</feature>
<dbReference type="InterPro" id="IPR001232">
    <property type="entry name" value="SKP1-like"/>
</dbReference>
<dbReference type="InterPro" id="IPR011333">
    <property type="entry name" value="SKP1/BTB/POZ_sf"/>
</dbReference>
<dbReference type="Gene3D" id="3.30.710.10">
    <property type="entry name" value="Potassium Channel Kv1.1, Chain A"/>
    <property type="match status" value="1"/>
</dbReference>
<evidence type="ECO:0000313" key="5">
    <source>
        <dbReference type="EMBL" id="CEM22146.1"/>
    </source>
</evidence>
<comment type="similarity">
    <text evidence="1">Belongs to the SKP1 family.</text>
</comment>
<evidence type="ECO:0000256" key="2">
    <source>
        <dbReference type="ARBA" id="ARBA00022786"/>
    </source>
</evidence>
<evidence type="ECO:0000256" key="1">
    <source>
        <dbReference type="ARBA" id="ARBA00009993"/>
    </source>
</evidence>
<dbReference type="InterPro" id="IPR036296">
    <property type="entry name" value="SKP1-like_dim_sf"/>
</dbReference>
<accession>A0A0G4G263</accession>
<dbReference type="GO" id="GO:0006511">
    <property type="term" value="P:ubiquitin-dependent protein catabolic process"/>
    <property type="evidence" value="ECO:0007669"/>
    <property type="project" value="InterPro"/>
</dbReference>
<dbReference type="InterPro" id="IPR016897">
    <property type="entry name" value="SKP1"/>
</dbReference>
<dbReference type="AlphaFoldDB" id="A0A0G4G263"/>